<organism evidence="1 2">
    <name type="scientific">Pseudoalteromonas citrea</name>
    <dbReference type="NCBI Taxonomy" id="43655"/>
    <lineage>
        <taxon>Bacteria</taxon>
        <taxon>Pseudomonadati</taxon>
        <taxon>Pseudomonadota</taxon>
        <taxon>Gammaproteobacteria</taxon>
        <taxon>Alteromonadales</taxon>
        <taxon>Pseudoalteromonadaceae</taxon>
        <taxon>Pseudoalteromonas</taxon>
    </lineage>
</organism>
<dbReference type="RefSeq" id="WP_010363827.1">
    <property type="nucleotide sequence ID" value="NZ_AHBZ03000015.1"/>
</dbReference>
<name>A0AAD4AK28_9GAMM</name>
<gene>
    <name evidence="1" type="ORF">PCIT_a2496</name>
</gene>
<protein>
    <submittedName>
        <fullName evidence="1">Uncharacterized protein</fullName>
    </submittedName>
</protein>
<accession>A0AAD4AK28</accession>
<evidence type="ECO:0000313" key="2">
    <source>
        <dbReference type="Proteomes" id="UP000016487"/>
    </source>
</evidence>
<dbReference type="AlphaFoldDB" id="A0AAD4AK28"/>
<evidence type="ECO:0000313" key="1">
    <source>
        <dbReference type="EMBL" id="KAF7772431.1"/>
    </source>
</evidence>
<reference evidence="1" key="2">
    <citation type="submission" date="2015-03" db="EMBL/GenBank/DDBJ databases">
        <title>Genome sequence of Pseudoalteromonas citrea.</title>
        <authorList>
            <person name="Xie B.-B."/>
            <person name="Rong J.-C."/>
            <person name="Qin Q.-L."/>
            <person name="Zhang Y.-Z."/>
        </authorList>
    </citation>
    <scope>NUCLEOTIDE SEQUENCE</scope>
    <source>
        <strain evidence="1">DSM 8771</strain>
    </source>
</reference>
<comment type="caution">
    <text evidence="1">The sequence shown here is derived from an EMBL/GenBank/DDBJ whole genome shotgun (WGS) entry which is preliminary data.</text>
</comment>
<sequence>MGIRSTLKKELMNLDASDLMTADDVRGYLKAHFARVKNTSAHSFNLISHFNEYHSQVVSGAPTKKAMLTYKRHHLFKDVLYPKKAVQQWVQKYDVEFN</sequence>
<dbReference type="EMBL" id="AHBZ03000015">
    <property type="protein sequence ID" value="KAF7772431.1"/>
    <property type="molecule type" value="Genomic_DNA"/>
</dbReference>
<proteinExistence type="predicted"/>
<reference evidence="1" key="1">
    <citation type="journal article" date="2012" name="J. Bacteriol.">
        <title>Genome sequences of type strains of seven species of the marine bacterium Pseudoalteromonas.</title>
        <authorList>
            <person name="Xie B.B."/>
            <person name="Shu Y.L."/>
            <person name="Qin Q.L."/>
            <person name="Rong J.C."/>
            <person name="Zhang X.Y."/>
            <person name="Chen X.L."/>
            <person name="Shi M."/>
            <person name="He H.L."/>
            <person name="Zhou B.C."/>
            <person name="Zhang Y.Z."/>
        </authorList>
    </citation>
    <scope>NUCLEOTIDE SEQUENCE</scope>
    <source>
        <strain evidence="1">DSM 8771</strain>
    </source>
</reference>
<dbReference type="Proteomes" id="UP000016487">
    <property type="component" value="Unassembled WGS sequence"/>
</dbReference>